<sequence>MDRWSDTRESHDLDSQGIQYASCVPYHTSGECAAILQRLRQTPEILLWLFSPSITDVGTLNKDDLTPFILRYEIENGDKETAPDRRFGFRCAVNEENLSTIPDAGKNTLLPLTIFVPIHREIDHAFFLGCSPDVSNESSECGTTTRMVFFTTDTSTITEWATAVRYADGSSYIAHCVIQESGCFVASFILLPRSSADFFQRIEIESVQEWFQVVSSQKKKEERSLSPRQEFQDPSSDFYNAFSRSGILTERFHESVVTFLSPTGKSLGYSLIRALLQVEVYQSAKSTDIPLCETCCTILESVFEDARSLVQASSSDPSTGRRSIGQTPPVTEDTTTQLRQLTVARRARKELQQSTVAANSDSDKSKTDELARGSSSTQKRSGEQGKKRNRQTVDPMNQDTITIAEDEDRRYNCDRCETSFKRKFDRDRHISVVHLRQRNFDCNVCGRQFLQKGHLNTHILVVHMGIRRYQCDICQLRFGNRSNLNSHKKFVHKDVSSG</sequence>
<dbReference type="PANTHER" id="PTHR16515:SF66">
    <property type="entry name" value="C2H2-TYPE DOMAIN-CONTAINING PROTEIN"/>
    <property type="match status" value="1"/>
</dbReference>
<keyword evidence="6" id="KW-0539">Nucleus</keyword>
<feature type="domain" description="C2H2-type" evidence="9">
    <location>
        <begin position="411"/>
        <end position="439"/>
    </location>
</feature>
<dbReference type="PROSITE" id="PS50157">
    <property type="entry name" value="ZINC_FINGER_C2H2_2"/>
    <property type="match status" value="3"/>
</dbReference>
<evidence type="ECO:0000259" key="9">
    <source>
        <dbReference type="PROSITE" id="PS50157"/>
    </source>
</evidence>
<dbReference type="Gene3D" id="3.30.160.60">
    <property type="entry name" value="Classic Zinc Finger"/>
    <property type="match status" value="2"/>
</dbReference>
<dbReference type="Pfam" id="PF00096">
    <property type="entry name" value="zf-C2H2"/>
    <property type="match status" value="2"/>
</dbReference>
<proteinExistence type="predicted"/>
<keyword evidence="2" id="KW-0479">Metal-binding</keyword>
<feature type="region of interest" description="Disordered" evidence="8">
    <location>
        <begin position="310"/>
        <end position="337"/>
    </location>
</feature>
<evidence type="ECO:0000256" key="6">
    <source>
        <dbReference type="ARBA" id="ARBA00023242"/>
    </source>
</evidence>
<evidence type="ECO:0000256" key="8">
    <source>
        <dbReference type="SAM" id="MobiDB-lite"/>
    </source>
</evidence>
<evidence type="ECO:0000256" key="3">
    <source>
        <dbReference type="ARBA" id="ARBA00022737"/>
    </source>
</evidence>
<dbReference type="EMBL" id="HBFP01007395">
    <property type="protein sequence ID" value="CAD8820925.1"/>
    <property type="molecule type" value="Transcribed_RNA"/>
</dbReference>
<dbReference type="GO" id="GO:0008270">
    <property type="term" value="F:zinc ion binding"/>
    <property type="evidence" value="ECO:0007669"/>
    <property type="project" value="UniProtKB-KW"/>
</dbReference>
<evidence type="ECO:0000256" key="7">
    <source>
        <dbReference type="PROSITE-ProRule" id="PRU00042"/>
    </source>
</evidence>
<dbReference type="SMART" id="SM00355">
    <property type="entry name" value="ZnF_C2H2"/>
    <property type="match status" value="3"/>
</dbReference>
<protein>
    <recommendedName>
        <fullName evidence="9">C2H2-type domain-containing protein</fullName>
    </recommendedName>
</protein>
<evidence type="ECO:0000313" key="10">
    <source>
        <dbReference type="EMBL" id="CAD8820925.1"/>
    </source>
</evidence>
<accession>A0A7S1ESH5</accession>
<dbReference type="PROSITE" id="PS00028">
    <property type="entry name" value="ZINC_FINGER_C2H2_1"/>
    <property type="match status" value="3"/>
</dbReference>
<dbReference type="InterPro" id="IPR013087">
    <property type="entry name" value="Znf_C2H2_type"/>
</dbReference>
<dbReference type="GO" id="GO:0005634">
    <property type="term" value="C:nucleus"/>
    <property type="evidence" value="ECO:0007669"/>
    <property type="project" value="UniProtKB-SubCell"/>
</dbReference>
<evidence type="ECO:0000256" key="1">
    <source>
        <dbReference type="ARBA" id="ARBA00004123"/>
    </source>
</evidence>
<keyword evidence="3" id="KW-0677">Repeat</keyword>
<gene>
    <name evidence="10" type="ORF">TOLI1172_LOCUS5319</name>
</gene>
<evidence type="ECO:0000256" key="2">
    <source>
        <dbReference type="ARBA" id="ARBA00022723"/>
    </source>
</evidence>
<organism evidence="10">
    <name type="scientific">Timspurckia oligopyrenoides</name>
    <dbReference type="NCBI Taxonomy" id="708627"/>
    <lineage>
        <taxon>Eukaryota</taxon>
        <taxon>Rhodophyta</taxon>
        <taxon>Bangiophyceae</taxon>
        <taxon>Porphyridiales</taxon>
        <taxon>Porphyridiaceae</taxon>
        <taxon>Timspurckia</taxon>
    </lineage>
</organism>
<feature type="domain" description="C2H2-type" evidence="9">
    <location>
        <begin position="469"/>
        <end position="497"/>
    </location>
</feature>
<keyword evidence="4 7" id="KW-0863">Zinc-finger</keyword>
<dbReference type="InterPro" id="IPR036236">
    <property type="entry name" value="Znf_C2H2_sf"/>
</dbReference>
<dbReference type="AlphaFoldDB" id="A0A7S1ESH5"/>
<comment type="subcellular location">
    <subcellularLocation>
        <location evidence="1">Nucleus</location>
    </subcellularLocation>
</comment>
<dbReference type="FunFam" id="3.30.160.60:FF:000446">
    <property type="entry name" value="Zinc finger protein"/>
    <property type="match status" value="1"/>
</dbReference>
<feature type="compositionally biased region" description="Basic and acidic residues" evidence="8">
    <location>
        <begin position="361"/>
        <end position="371"/>
    </location>
</feature>
<keyword evidence="5" id="KW-0862">Zinc</keyword>
<dbReference type="SUPFAM" id="SSF57667">
    <property type="entry name" value="beta-beta-alpha zinc fingers"/>
    <property type="match status" value="2"/>
</dbReference>
<feature type="region of interest" description="Disordered" evidence="8">
    <location>
        <begin position="349"/>
        <end position="400"/>
    </location>
</feature>
<name>A0A7S1ESH5_9RHOD</name>
<feature type="domain" description="C2H2-type" evidence="9">
    <location>
        <begin position="440"/>
        <end position="468"/>
    </location>
</feature>
<dbReference type="GO" id="GO:0010468">
    <property type="term" value="P:regulation of gene expression"/>
    <property type="evidence" value="ECO:0007669"/>
    <property type="project" value="TreeGrafter"/>
</dbReference>
<evidence type="ECO:0000256" key="4">
    <source>
        <dbReference type="ARBA" id="ARBA00022771"/>
    </source>
</evidence>
<evidence type="ECO:0000256" key="5">
    <source>
        <dbReference type="ARBA" id="ARBA00022833"/>
    </source>
</evidence>
<dbReference type="InterPro" id="IPR050331">
    <property type="entry name" value="Zinc_finger"/>
</dbReference>
<reference evidence="10" key="1">
    <citation type="submission" date="2021-01" db="EMBL/GenBank/DDBJ databases">
        <authorList>
            <person name="Corre E."/>
            <person name="Pelletier E."/>
            <person name="Niang G."/>
            <person name="Scheremetjew M."/>
            <person name="Finn R."/>
            <person name="Kale V."/>
            <person name="Holt S."/>
            <person name="Cochrane G."/>
            <person name="Meng A."/>
            <person name="Brown T."/>
            <person name="Cohen L."/>
        </authorList>
    </citation>
    <scope>NUCLEOTIDE SEQUENCE</scope>
    <source>
        <strain evidence="10">CCMP3278</strain>
    </source>
</reference>
<dbReference type="PANTHER" id="PTHR16515">
    <property type="entry name" value="PR DOMAIN ZINC FINGER PROTEIN"/>
    <property type="match status" value="1"/>
</dbReference>